<dbReference type="Proteomes" id="UP000295252">
    <property type="component" value="Unassembled WGS sequence"/>
</dbReference>
<dbReference type="Gene3D" id="3.40.50.300">
    <property type="entry name" value="P-loop containing nucleotide triphosphate hydrolases"/>
    <property type="match status" value="1"/>
</dbReference>
<organism evidence="1 2">
    <name type="scientific">Coffea canephora</name>
    <name type="common">Robusta coffee</name>
    <dbReference type="NCBI Taxonomy" id="49390"/>
    <lineage>
        <taxon>Eukaryota</taxon>
        <taxon>Viridiplantae</taxon>
        <taxon>Streptophyta</taxon>
        <taxon>Embryophyta</taxon>
        <taxon>Tracheophyta</taxon>
        <taxon>Spermatophyta</taxon>
        <taxon>Magnoliopsida</taxon>
        <taxon>eudicotyledons</taxon>
        <taxon>Gunneridae</taxon>
        <taxon>Pentapetalae</taxon>
        <taxon>asterids</taxon>
        <taxon>lamiids</taxon>
        <taxon>Gentianales</taxon>
        <taxon>Rubiaceae</taxon>
        <taxon>Ixoroideae</taxon>
        <taxon>Gardenieae complex</taxon>
        <taxon>Bertiereae - Coffeeae clade</taxon>
        <taxon>Coffeeae</taxon>
        <taxon>Coffea</taxon>
    </lineage>
</organism>
<accession>A0A068VDR9</accession>
<dbReference type="InterPro" id="IPR027417">
    <property type="entry name" value="P-loop_NTPase"/>
</dbReference>
<protein>
    <submittedName>
        <fullName evidence="1">DH200=94 genomic scaffold, scaffold_300</fullName>
    </submittedName>
</protein>
<keyword evidence="2" id="KW-1185">Reference proteome</keyword>
<sequence length="66" mass="7538">MEVSTYICFLHSSTTLLDYIRKSKMAASEAGGITQGMGHTRYKYLLMASHRLVFSLTPLDMRHLEQ</sequence>
<dbReference type="InParanoid" id="A0A068VDR9"/>
<dbReference type="AlphaFoldDB" id="A0A068VDR9"/>
<evidence type="ECO:0000313" key="1">
    <source>
        <dbReference type="EMBL" id="CDP18891.1"/>
    </source>
</evidence>
<dbReference type="PhylomeDB" id="A0A068VDR9"/>
<gene>
    <name evidence="1" type="ORF">GSCOC_T00007490001</name>
</gene>
<dbReference type="EMBL" id="HG739384">
    <property type="protein sequence ID" value="CDP18891.1"/>
    <property type="molecule type" value="Genomic_DNA"/>
</dbReference>
<dbReference type="Gramene" id="CDP18891">
    <property type="protein sequence ID" value="CDP18891"/>
    <property type="gene ID" value="GSCOC_T00007490001"/>
</dbReference>
<name>A0A068VDR9_COFCA</name>
<evidence type="ECO:0000313" key="2">
    <source>
        <dbReference type="Proteomes" id="UP000295252"/>
    </source>
</evidence>
<dbReference type="STRING" id="49390.A0A068VDR9"/>
<reference evidence="2" key="1">
    <citation type="journal article" date="2014" name="Science">
        <title>The coffee genome provides insight into the convergent evolution of caffeine biosynthesis.</title>
        <authorList>
            <person name="Denoeud F."/>
            <person name="Carretero-Paulet L."/>
            <person name="Dereeper A."/>
            <person name="Droc G."/>
            <person name="Guyot R."/>
            <person name="Pietrella M."/>
            <person name="Zheng C."/>
            <person name="Alberti A."/>
            <person name="Anthony F."/>
            <person name="Aprea G."/>
            <person name="Aury J.M."/>
            <person name="Bento P."/>
            <person name="Bernard M."/>
            <person name="Bocs S."/>
            <person name="Campa C."/>
            <person name="Cenci A."/>
            <person name="Combes M.C."/>
            <person name="Crouzillat D."/>
            <person name="Da Silva C."/>
            <person name="Daddiego L."/>
            <person name="De Bellis F."/>
            <person name="Dussert S."/>
            <person name="Garsmeur O."/>
            <person name="Gayraud T."/>
            <person name="Guignon V."/>
            <person name="Jahn K."/>
            <person name="Jamilloux V."/>
            <person name="Joet T."/>
            <person name="Labadie K."/>
            <person name="Lan T."/>
            <person name="Leclercq J."/>
            <person name="Lepelley M."/>
            <person name="Leroy T."/>
            <person name="Li L.T."/>
            <person name="Librado P."/>
            <person name="Lopez L."/>
            <person name="Munoz A."/>
            <person name="Noel B."/>
            <person name="Pallavicini A."/>
            <person name="Perrotta G."/>
            <person name="Poncet V."/>
            <person name="Pot D."/>
            <person name="Priyono X."/>
            <person name="Rigoreau M."/>
            <person name="Rouard M."/>
            <person name="Rozas J."/>
            <person name="Tranchant-Dubreuil C."/>
            <person name="VanBuren R."/>
            <person name="Zhang Q."/>
            <person name="Andrade A.C."/>
            <person name="Argout X."/>
            <person name="Bertrand B."/>
            <person name="de Kochko A."/>
            <person name="Graziosi G."/>
            <person name="Henry R.J."/>
            <person name="Jayarama X."/>
            <person name="Ming R."/>
            <person name="Nagai C."/>
            <person name="Rounsley S."/>
            <person name="Sankoff D."/>
            <person name="Giuliano G."/>
            <person name="Albert V.A."/>
            <person name="Wincker P."/>
            <person name="Lashermes P."/>
        </authorList>
    </citation>
    <scope>NUCLEOTIDE SEQUENCE [LARGE SCALE GENOMIC DNA]</scope>
    <source>
        <strain evidence="2">cv. DH200-94</strain>
    </source>
</reference>
<proteinExistence type="predicted"/>